<proteinExistence type="predicted"/>
<name>A0AAU9JWG1_9CILI</name>
<gene>
    <name evidence="3" type="ORF">BSTOLATCC_MIC53248</name>
</gene>
<evidence type="ECO:0000313" key="3">
    <source>
        <dbReference type="EMBL" id="CAG9331170.1"/>
    </source>
</evidence>
<dbReference type="AlphaFoldDB" id="A0AAU9JWG1"/>
<keyword evidence="1" id="KW-0175">Coiled coil</keyword>
<feature type="coiled-coil region" evidence="1">
    <location>
        <begin position="258"/>
        <end position="336"/>
    </location>
</feature>
<evidence type="ECO:0000256" key="1">
    <source>
        <dbReference type="SAM" id="Coils"/>
    </source>
</evidence>
<protein>
    <submittedName>
        <fullName evidence="3">Uncharacterized protein</fullName>
    </submittedName>
</protein>
<keyword evidence="4" id="KW-1185">Reference proteome</keyword>
<organism evidence="3 4">
    <name type="scientific">Blepharisma stoltei</name>
    <dbReference type="NCBI Taxonomy" id="1481888"/>
    <lineage>
        <taxon>Eukaryota</taxon>
        <taxon>Sar</taxon>
        <taxon>Alveolata</taxon>
        <taxon>Ciliophora</taxon>
        <taxon>Postciliodesmatophora</taxon>
        <taxon>Heterotrichea</taxon>
        <taxon>Heterotrichida</taxon>
        <taxon>Blepharismidae</taxon>
        <taxon>Blepharisma</taxon>
    </lineage>
</organism>
<feature type="coiled-coil region" evidence="1">
    <location>
        <begin position="388"/>
        <end position="452"/>
    </location>
</feature>
<sequence length="531" mass="61913">MENCRKRCSSAGTNLTRDYPKPKKIPKNKRTNNIAQLKNMIEQYDLKVKILEKNRRTYEKSQRSSSVKSASQGVIAKLDKATSPDIMDKVTLNTLPSPSFHTETKKIISQIKYSGSSSSSEHSFACTLESKDLSESFETFGKLGKETFESSYAKDEEDTRIKQAIQRCSPEKHYKKPSTDTCWNSRLLQNSKLTEILQESYQIPYEASSIKEIQNWSLISDKENVIVDSAVPSKEIEYLKQENLKYKKMLDSLQSSFKESLETQKSQYEKEISSLKEAIISLENQLKTKEEMSVDQIKVDFELEKEKEIEKLIESYENEKEELQEKFQKHLELELLNQKENLTAEFRENIENARAFMLQDHEKEYTNLREQLMYRLQANESRVKQKIIKEIEKKYKQEAIEKEQEHELKIKTSSAAIKSEFERKIKVLKEENMALRKDVESLESQIEENRSREQFKYGVGNSETSSAGHTMDSDKIYYDLLEINQKLKNENTSLHNTMHNNHLLCGKCKAFVKVNGDFTSKLTRLRSYLDS</sequence>
<reference evidence="3" key="1">
    <citation type="submission" date="2021-09" db="EMBL/GenBank/DDBJ databases">
        <authorList>
            <consortium name="AG Swart"/>
            <person name="Singh M."/>
            <person name="Singh A."/>
            <person name="Seah K."/>
            <person name="Emmerich C."/>
        </authorList>
    </citation>
    <scope>NUCLEOTIDE SEQUENCE</scope>
    <source>
        <strain evidence="3">ATCC30299</strain>
    </source>
</reference>
<comment type="caution">
    <text evidence="3">The sequence shown here is derived from an EMBL/GenBank/DDBJ whole genome shotgun (WGS) entry which is preliminary data.</text>
</comment>
<dbReference type="EMBL" id="CAJZBQ010000053">
    <property type="protein sequence ID" value="CAG9331170.1"/>
    <property type="molecule type" value="Genomic_DNA"/>
</dbReference>
<dbReference type="Proteomes" id="UP001162131">
    <property type="component" value="Unassembled WGS sequence"/>
</dbReference>
<accession>A0AAU9JWG1</accession>
<evidence type="ECO:0000313" key="4">
    <source>
        <dbReference type="Proteomes" id="UP001162131"/>
    </source>
</evidence>
<evidence type="ECO:0000256" key="2">
    <source>
        <dbReference type="SAM" id="MobiDB-lite"/>
    </source>
</evidence>
<feature type="region of interest" description="Disordered" evidence="2">
    <location>
        <begin position="1"/>
        <end position="31"/>
    </location>
</feature>